<comment type="similarity">
    <text evidence="2">Belongs to the DadA oxidoreductase family.</text>
</comment>
<dbReference type="Pfam" id="PF01266">
    <property type="entry name" value="DAO"/>
    <property type="match status" value="1"/>
</dbReference>
<evidence type="ECO:0000256" key="3">
    <source>
        <dbReference type="ARBA" id="ARBA00022630"/>
    </source>
</evidence>
<comment type="cofactor">
    <cofactor evidence="1">
        <name>FAD</name>
        <dbReference type="ChEBI" id="CHEBI:57692"/>
    </cofactor>
</comment>
<evidence type="ECO:0000313" key="6">
    <source>
        <dbReference type="EMBL" id="PUZ28694.1"/>
    </source>
</evidence>
<evidence type="ECO:0000256" key="1">
    <source>
        <dbReference type="ARBA" id="ARBA00001974"/>
    </source>
</evidence>
<keyword evidence="7" id="KW-1185">Reference proteome</keyword>
<dbReference type="SUPFAM" id="SSF51905">
    <property type="entry name" value="FAD/NAD(P)-binding domain"/>
    <property type="match status" value="1"/>
</dbReference>
<dbReference type="PANTHER" id="PTHR13847">
    <property type="entry name" value="SARCOSINE DEHYDROGENASE-RELATED"/>
    <property type="match status" value="1"/>
</dbReference>
<evidence type="ECO:0000256" key="4">
    <source>
        <dbReference type="ARBA" id="ARBA00023002"/>
    </source>
</evidence>
<name>A0A2T7BLY7_9BACT</name>
<keyword evidence="4" id="KW-0560">Oxidoreductase</keyword>
<dbReference type="RefSeq" id="WP_108685333.1">
    <property type="nucleotide sequence ID" value="NZ_QCYK01000001.1"/>
</dbReference>
<sequence>MAKSAIVIGAGILGLATARALAVRGYAVTVFERNERAIGASIRNFGMVWPVGQPEGTLYNRAIFSRNTWQQIAAESKIWTDPVGSLHLAYHADELGVMEEFVQASKSYRQVAMLTPEQVQAKSPAAKATGLLGALWSADEMIVESRQAVGQVAAFLQEKYGVVFHWNTAISRIAHPVVYSGKRTWSADEIYVCSGADFETLYPETFLEIPITKCKLQMLRLQAQPDNWRIGPSLCGGLSLTHYSAFQVSPSLAALKERYAEQYPEYVKWGIHVMVSQNHLGELTIGDTHEYGLVQDPFDRESLNDLVMDYLATFTQFKNNSRLQSWNGTYAKMKNGATEFIHSPETGVTILNAPSGAGMTLSFGLAEEVISGQYTF</sequence>
<dbReference type="Gene3D" id="3.50.50.60">
    <property type="entry name" value="FAD/NAD(P)-binding domain"/>
    <property type="match status" value="1"/>
</dbReference>
<reference evidence="6 7" key="1">
    <citation type="submission" date="2018-04" db="EMBL/GenBank/DDBJ databases">
        <title>Chitinophaga fuyangensis sp. nov., isolated from soil in a chemical factory.</title>
        <authorList>
            <person name="Chen K."/>
        </authorList>
    </citation>
    <scope>NUCLEOTIDE SEQUENCE [LARGE SCALE GENOMIC DNA]</scope>
    <source>
        <strain evidence="6 7">LY-1</strain>
    </source>
</reference>
<dbReference type="InterPro" id="IPR036188">
    <property type="entry name" value="FAD/NAD-bd_sf"/>
</dbReference>
<keyword evidence="3" id="KW-0285">Flavoprotein</keyword>
<dbReference type="Gene3D" id="3.30.9.10">
    <property type="entry name" value="D-Amino Acid Oxidase, subunit A, domain 2"/>
    <property type="match status" value="1"/>
</dbReference>
<accession>A0A2T7BLY7</accession>
<evidence type="ECO:0000256" key="2">
    <source>
        <dbReference type="ARBA" id="ARBA00009410"/>
    </source>
</evidence>
<comment type="caution">
    <text evidence="6">The sequence shown here is derived from an EMBL/GenBank/DDBJ whole genome shotgun (WGS) entry which is preliminary data.</text>
</comment>
<evidence type="ECO:0000313" key="7">
    <source>
        <dbReference type="Proteomes" id="UP000244450"/>
    </source>
</evidence>
<dbReference type="OrthoDB" id="9799943at2"/>
<feature type="domain" description="FAD dependent oxidoreductase" evidence="5">
    <location>
        <begin position="5"/>
        <end position="369"/>
    </location>
</feature>
<protein>
    <submittedName>
        <fullName evidence="6">TIGR03364 family FAD-dependent oxidoreductase</fullName>
    </submittedName>
</protein>
<dbReference type="AlphaFoldDB" id="A0A2T7BLY7"/>
<dbReference type="EMBL" id="QCYK01000001">
    <property type="protein sequence ID" value="PUZ28694.1"/>
    <property type="molecule type" value="Genomic_DNA"/>
</dbReference>
<dbReference type="InterPro" id="IPR017741">
    <property type="entry name" value="FAD-dependent_OxRdtase_HpnW"/>
</dbReference>
<proteinExistence type="inferred from homology"/>
<dbReference type="NCBIfam" id="TIGR03364">
    <property type="entry name" value="HpnW_proposed"/>
    <property type="match status" value="1"/>
</dbReference>
<dbReference type="GO" id="GO:0016491">
    <property type="term" value="F:oxidoreductase activity"/>
    <property type="evidence" value="ECO:0007669"/>
    <property type="project" value="UniProtKB-KW"/>
</dbReference>
<dbReference type="PANTHER" id="PTHR13847:SF286">
    <property type="entry name" value="D-AMINO ACID DEHYDROGENASE"/>
    <property type="match status" value="1"/>
</dbReference>
<gene>
    <name evidence="6" type="ORF">DCC81_04205</name>
</gene>
<organism evidence="6 7">
    <name type="scientific">Chitinophaga parva</name>
    <dbReference type="NCBI Taxonomy" id="2169414"/>
    <lineage>
        <taxon>Bacteria</taxon>
        <taxon>Pseudomonadati</taxon>
        <taxon>Bacteroidota</taxon>
        <taxon>Chitinophagia</taxon>
        <taxon>Chitinophagales</taxon>
        <taxon>Chitinophagaceae</taxon>
        <taxon>Chitinophaga</taxon>
    </lineage>
</organism>
<dbReference type="Proteomes" id="UP000244450">
    <property type="component" value="Unassembled WGS sequence"/>
</dbReference>
<dbReference type="GO" id="GO:0005737">
    <property type="term" value="C:cytoplasm"/>
    <property type="evidence" value="ECO:0007669"/>
    <property type="project" value="TreeGrafter"/>
</dbReference>
<evidence type="ECO:0000259" key="5">
    <source>
        <dbReference type="Pfam" id="PF01266"/>
    </source>
</evidence>
<dbReference type="InterPro" id="IPR006076">
    <property type="entry name" value="FAD-dep_OxRdtase"/>
</dbReference>